<evidence type="ECO:0000256" key="1">
    <source>
        <dbReference type="ARBA" id="ARBA00009232"/>
    </source>
</evidence>
<organism evidence="6 7">
    <name type="scientific">Methylobacterium pseudosasicola</name>
    <dbReference type="NCBI Taxonomy" id="582667"/>
    <lineage>
        <taxon>Bacteria</taxon>
        <taxon>Pseudomonadati</taxon>
        <taxon>Pseudomonadota</taxon>
        <taxon>Alphaproteobacteria</taxon>
        <taxon>Hyphomicrobiales</taxon>
        <taxon>Methylobacteriaceae</taxon>
        <taxon>Methylobacterium</taxon>
    </lineage>
</organism>
<dbReference type="GO" id="GO:0003905">
    <property type="term" value="F:alkylbase DNA N-glycosylase activity"/>
    <property type="evidence" value="ECO:0007669"/>
    <property type="project" value="InterPro"/>
</dbReference>
<evidence type="ECO:0000256" key="3">
    <source>
        <dbReference type="ARBA" id="ARBA00022801"/>
    </source>
</evidence>
<dbReference type="CDD" id="cd00540">
    <property type="entry name" value="AAG"/>
    <property type="match status" value="1"/>
</dbReference>
<keyword evidence="4 5" id="KW-0234">DNA repair</keyword>
<keyword evidence="2 5" id="KW-0227">DNA damage</keyword>
<dbReference type="PANTHER" id="PTHR10429:SF0">
    <property type="entry name" value="DNA-3-METHYLADENINE GLYCOSYLASE"/>
    <property type="match status" value="1"/>
</dbReference>
<dbReference type="Proteomes" id="UP000199048">
    <property type="component" value="Unassembled WGS sequence"/>
</dbReference>
<evidence type="ECO:0000313" key="6">
    <source>
        <dbReference type="EMBL" id="SFM85901.1"/>
    </source>
</evidence>
<dbReference type="RefSeq" id="WP_092046722.1">
    <property type="nucleotide sequence ID" value="NZ_FOTK01000066.1"/>
</dbReference>
<dbReference type="NCBIfam" id="NF002003">
    <property type="entry name" value="PRK00802.1-3"/>
    <property type="match status" value="1"/>
</dbReference>
<dbReference type="HAMAP" id="MF_00527">
    <property type="entry name" value="3MGH"/>
    <property type="match status" value="1"/>
</dbReference>
<dbReference type="AlphaFoldDB" id="A0A1I4UAN7"/>
<dbReference type="EMBL" id="FOTK01000066">
    <property type="protein sequence ID" value="SFM85901.1"/>
    <property type="molecule type" value="Genomic_DNA"/>
</dbReference>
<name>A0A1I4UAN7_9HYPH</name>
<gene>
    <name evidence="6" type="ORF">SAMN05192568_10668</name>
</gene>
<evidence type="ECO:0000256" key="5">
    <source>
        <dbReference type="HAMAP-Rule" id="MF_00527"/>
    </source>
</evidence>
<dbReference type="InterPro" id="IPR036995">
    <property type="entry name" value="MPG_sf"/>
</dbReference>
<keyword evidence="3 5" id="KW-0378">Hydrolase</keyword>
<dbReference type="OrthoDB" id="9794313at2"/>
<evidence type="ECO:0000256" key="2">
    <source>
        <dbReference type="ARBA" id="ARBA00022763"/>
    </source>
</evidence>
<accession>A0A1I4UAN7</accession>
<dbReference type="Gene3D" id="3.10.300.10">
    <property type="entry name" value="Methylpurine-DNA glycosylase (MPG)"/>
    <property type="match status" value="1"/>
</dbReference>
<dbReference type="STRING" id="582667.SAMN05192568_10668"/>
<proteinExistence type="inferred from homology"/>
<evidence type="ECO:0000256" key="4">
    <source>
        <dbReference type="ARBA" id="ARBA00023204"/>
    </source>
</evidence>
<reference evidence="7" key="1">
    <citation type="submission" date="2016-10" db="EMBL/GenBank/DDBJ databases">
        <authorList>
            <person name="Varghese N."/>
            <person name="Submissions S."/>
        </authorList>
    </citation>
    <scope>NUCLEOTIDE SEQUENCE [LARGE SCALE GENOMIC DNA]</scope>
    <source>
        <strain evidence="7">BL36</strain>
    </source>
</reference>
<dbReference type="Pfam" id="PF02245">
    <property type="entry name" value="Pur_DNA_glyco"/>
    <property type="match status" value="1"/>
</dbReference>
<keyword evidence="7" id="KW-1185">Reference proteome</keyword>
<dbReference type="InterPro" id="IPR003180">
    <property type="entry name" value="MPG"/>
</dbReference>
<dbReference type="EC" id="3.2.2.-" evidence="5"/>
<comment type="similarity">
    <text evidence="1 5">Belongs to the DNA glycosylase MPG family.</text>
</comment>
<sequence length="189" mass="20007">MPDPFFARSAAAVAADLIGAGLWVGEAGGIIVETEAYDRTDPASHSFAGPTKRNASMFGPPGHVYVYRSYGLHWCLNLVCEPGSAVLLRAIEPTEGLTTMAERRGLADPRLLCAGPGRLCQALGVTGALDGLPVAQAPFRFAPRPEPVTVAADRRIGITRGTETPWRFLLAGSRFVSRPVRRVAPIAGG</sequence>
<dbReference type="NCBIfam" id="TIGR00567">
    <property type="entry name" value="3mg"/>
    <property type="match status" value="1"/>
</dbReference>
<dbReference type="GO" id="GO:0006284">
    <property type="term" value="P:base-excision repair"/>
    <property type="evidence" value="ECO:0007669"/>
    <property type="project" value="InterPro"/>
</dbReference>
<evidence type="ECO:0000313" key="7">
    <source>
        <dbReference type="Proteomes" id="UP000199048"/>
    </source>
</evidence>
<protein>
    <recommendedName>
        <fullName evidence="5">Putative 3-methyladenine DNA glycosylase</fullName>
        <ecNumber evidence="5">3.2.2.-</ecNumber>
    </recommendedName>
</protein>
<dbReference type="SUPFAM" id="SSF50486">
    <property type="entry name" value="FMT C-terminal domain-like"/>
    <property type="match status" value="1"/>
</dbReference>
<dbReference type="InterPro" id="IPR011034">
    <property type="entry name" value="Formyl_transferase-like_C_sf"/>
</dbReference>
<dbReference type="GO" id="GO:0003677">
    <property type="term" value="F:DNA binding"/>
    <property type="evidence" value="ECO:0007669"/>
    <property type="project" value="InterPro"/>
</dbReference>
<dbReference type="PANTHER" id="PTHR10429">
    <property type="entry name" value="DNA-3-METHYLADENINE GLYCOSYLASE"/>
    <property type="match status" value="1"/>
</dbReference>